<dbReference type="SMART" id="SM01208">
    <property type="entry name" value="G5"/>
    <property type="match status" value="1"/>
</dbReference>
<accession>A0A7C1FIC1</accession>
<dbReference type="PANTHER" id="PTHR39160">
    <property type="entry name" value="CELL WALL-BINDING PROTEIN YOCH"/>
    <property type="match status" value="1"/>
</dbReference>
<dbReference type="CDD" id="cd22786">
    <property type="entry name" value="DPBB_YuiC-like"/>
    <property type="match status" value="1"/>
</dbReference>
<dbReference type="Gene3D" id="2.20.230.10">
    <property type="entry name" value="Resuscitation-promoting factor rpfb"/>
    <property type="match status" value="1"/>
</dbReference>
<keyword evidence="1" id="KW-0732">Signal</keyword>
<dbReference type="Pfam" id="PF03990">
    <property type="entry name" value="DUF348"/>
    <property type="match status" value="3"/>
</dbReference>
<dbReference type="GO" id="GO:0004553">
    <property type="term" value="F:hydrolase activity, hydrolyzing O-glycosyl compounds"/>
    <property type="evidence" value="ECO:0007669"/>
    <property type="project" value="InterPro"/>
</dbReference>
<dbReference type="GO" id="GO:0019867">
    <property type="term" value="C:outer membrane"/>
    <property type="evidence" value="ECO:0007669"/>
    <property type="project" value="InterPro"/>
</dbReference>
<dbReference type="InterPro" id="IPR010611">
    <property type="entry name" value="3D_dom"/>
</dbReference>
<protein>
    <submittedName>
        <fullName evidence="3">DUF348 domain-containing protein</fullName>
    </submittedName>
</protein>
<dbReference type="AlphaFoldDB" id="A0A7C1FIC1"/>
<evidence type="ECO:0000313" key="3">
    <source>
        <dbReference type="EMBL" id="HDX31234.1"/>
    </source>
</evidence>
<gene>
    <name evidence="3" type="ORF">ENQ20_07025</name>
</gene>
<sequence>MASVTMKHLDAMAVAKSSVRLRTLAGILLALVGLAVLYRLTAKPVYVSVDGFEETIYTHRATVGALLLDLGLRPNPRDRIAPAPTDALVRNMVITVERARPLRLLADGRDFVAYSWGQTPRQALADVGITLDTHDEVLVNGQPWGADQPLPPPTIEREMATYDQGFAWSVIQVEPLQIRVRRAIPIIVHEGGVRYTIETTAQTIGEALRKNGVTLYLGDRILPSLGSAVTANLNVYIQRSTPVSVQVDGRVFKTRTQGQTVADALSDMGIVLTGADRVQPPLDTKLYGDIKIVVTRVTEDVIVEEEIAPFETVYVPDPTLPIDTQEILAPGAAGITRTRYRVRYENGEMVSKVLEDRWVAQAPVNRRIAYGQKIEPRTETMPDGTVITYWRKIRMLATSYNAVSAGGNRTRTGDFLREGIVAVDPRIIPLRSQVYVPGYGIADALDTGGGIIARRIDLAYDVSNYVPWRRWVDVYLLWPPPPTSSITWVVPNYPPVPQ</sequence>
<comment type="caution">
    <text evidence="3">The sequence shown here is derived from an EMBL/GenBank/DDBJ whole genome shotgun (WGS) entry which is preliminary data.</text>
</comment>
<proteinExistence type="predicted"/>
<dbReference type="InterPro" id="IPR011098">
    <property type="entry name" value="G5_dom"/>
</dbReference>
<dbReference type="PROSITE" id="PS51109">
    <property type="entry name" value="G5"/>
    <property type="match status" value="1"/>
</dbReference>
<name>A0A7C1FIC1_9CHLR</name>
<evidence type="ECO:0000259" key="2">
    <source>
        <dbReference type="PROSITE" id="PS51109"/>
    </source>
</evidence>
<evidence type="ECO:0000256" key="1">
    <source>
        <dbReference type="ARBA" id="ARBA00022729"/>
    </source>
</evidence>
<dbReference type="EMBL" id="DSMG01000077">
    <property type="protein sequence ID" value="HDX31234.1"/>
    <property type="molecule type" value="Genomic_DNA"/>
</dbReference>
<dbReference type="InterPro" id="IPR007137">
    <property type="entry name" value="DUF348"/>
</dbReference>
<dbReference type="Pfam" id="PF06725">
    <property type="entry name" value="3D"/>
    <property type="match status" value="1"/>
</dbReference>
<organism evidence="3">
    <name type="scientific">Caldilinea aerophila</name>
    <dbReference type="NCBI Taxonomy" id="133453"/>
    <lineage>
        <taxon>Bacteria</taxon>
        <taxon>Bacillati</taxon>
        <taxon>Chloroflexota</taxon>
        <taxon>Caldilineae</taxon>
        <taxon>Caldilineales</taxon>
        <taxon>Caldilineaceae</taxon>
        <taxon>Caldilinea</taxon>
    </lineage>
</organism>
<reference evidence="3" key="1">
    <citation type="journal article" date="2020" name="mSystems">
        <title>Genome- and Community-Level Interaction Insights into Carbon Utilization and Element Cycling Functions of Hydrothermarchaeota in Hydrothermal Sediment.</title>
        <authorList>
            <person name="Zhou Z."/>
            <person name="Liu Y."/>
            <person name="Xu W."/>
            <person name="Pan J."/>
            <person name="Luo Z.H."/>
            <person name="Li M."/>
        </authorList>
    </citation>
    <scope>NUCLEOTIDE SEQUENCE [LARGE SCALE GENOMIC DNA]</scope>
    <source>
        <strain evidence="3">SpSt-289</strain>
    </source>
</reference>
<dbReference type="GO" id="GO:0009254">
    <property type="term" value="P:peptidoglycan turnover"/>
    <property type="evidence" value="ECO:0007669"/>
    <property type="project" value="InterPro"/>
</dbReference>
<dbReference type="PANTHER" id="PTHR39160:SF4">
    <property type="entry name" value="RESUSCITATION-PROMOTING FACTOR RPFB"/>
    <property type="match status" value="1"/>
</dbReference>
<dbReference type="Pfam" id="PF07501">
    <property type="entry name" value="G5"/>
    <property type="match status" value="1"/>
</dbReference>
<dbReference type="InterPro" id="IPR051933">
    <property type="entry name" value="Resuscitation_pf_RpfB"/>
</dbReference>
<feature type="domain" description="G5" evidence="2">
    <location>
        <begin position="294"/>
        <end position="374"/>
    </location>
</feature>